<dbReference type="EMBL" id="JAIWQS010000006">
    <property type="protein sequence ID" value="KAJ8761671.1"/>
    <property type="molecule type" value="Genomic_DNA"/>
</dbReference>
<dbReference type="SUPFAM" id="SSF56219">
    <property type="entry name" value="DNase I-like"/>
    <property type="match status" value="1"/>
</dbReference>
<sequence>MGFDGFAIRDSNGRSGDVTLSSQMVYGHVVMADGNSWILSAVYASTTLSLRDQMWDDLQEWFAGRNLPWLVIGDFNDVLSREEKQDGCFYANRAAKFSEHLQGCQLVDLGFVGHRFTWVRRSSPRIAECLDSAVASVEWRILFPEAVISHLPQIYSDHNPILAQLGGLEDA</sequence>
<dbReference type="PANTHER" id="PTHR33710:SF77">
    <property type="entry name" value="DNASE I-LIKE SUPERFAMILY PROTEIN"/>
    <property type="match status" value="1"/>
</dbReference>
<dbReference type="InterPro" id="IPR005135">
    <property type="entry name" value="Endo/exonuclease/phosphatase"/>
</dbReference>
<comment type="caution">
    <text evidence="2">The sequence shown here is derived from an EMBL/GenBank/DDBJ whole genome shotgun (WGS) entry which is preliminary data.</text>
</comment>
<proteinExistence type="predicted"/>
<reference evidence="2 3" key="1">
    <citation type="submission" date="2021-09" db="EMBL/GenBank/DDBJ databases">
        <title>Genomic insights and catalytic innovation underlie evolution of tropane alkaloids biosynthesis.</title>
        <authorList>
            <person name="Wang Y.-J."/>
            <person name="Tian T."/>
            <person name="Huang J.-P."/>
            <person name="Huang S.-X."/>
        </authorList>
    </citation>
    <scope>NUCLEOTIDE SEQUENCE [LARGE SCALE GENOMIC DNA]</scope>
    <source>
        <strain evidence="2">KIB-2018</strain>
        <tissue evidence="2">Leaf</tissue>
    </source>
</reference>
<name>A0AAV8T5M2_9ROSI</name>
<evidence type="ECO:0000259" key="1">
    <source>
        <dbReference type="Pfam" id="PF03372"/>
    </source>
</evidence>
<dbReference type="GO" id="GO:0003824">
    <property type="term" value="F:catalytic activity"/>
    <property type="evidence" value="ECO:0007669"/>
    <property type="project" value="InterPro"/>
</dbReference>
<dbReference type="InterPro" id="IPR036691">
    <property type="entry name" value="Endo/exonu/phosph_ase_sf"/>
</dbReference>
<protein>
    <recommendedName>
        <fullName evidence="1">Endonuclease/exonuclease/phosphatase domain-containing protein</fullName>
    </recommendedName>
</protein>
<dbReference type="Gene3D" id="3.60.10.10">
    <property type="entry name" value="Endonuclease/exonuclease/phosphatase"/>
    <property type="match status" value="1"/>
</dbReference>
<dbReference type="PANTHER" id="PTHR33710">
    <property type="entry name" value="BNAC02G09200D PROTEIN"/>
    <property type="match status" value="1"/>
</dbReference>
<keyword evidence="3" id="KW-1185">Reference proteome</keyword>
<evidence type="ECO:0000313" key="2">
    <source>
        <dbReference type="EMBL" id="KAJ8761671.1"/>
    </source>
</evidence>
<organism evidence="2 3">
    <name type="scientific">Erythroxylum novogranatense</name>
    <dbReference type="NCBI Taxonomy" id="1862640"/>
    <lineage>
        <taxon>Eukaryota</taxon>
        <taxon>Viridiplantae</taxon>
        <taxon>Streptophyta</taxon>
        <taxon>Embryophyta</taxon>
        <taxon>Tracheophyta</taxon>
        <taxon>Spermatophyta</taxon>
        <taxon>Magnoliopsida</taxon>
        <taxon>eudicotyledons</taxon>
        <taxon>Gunneridae</taxon>
        <taxon>Pentapetalae</taxon>
        <taxon>rosids</taxon>
        <taxon>fabids</taxon>
        <taxon>Malpighiales</taxon>
        <taxon>Erythroxylaceae</taxon>
        <taxon>Erythroxylum</taxon>
    </lineage>
</organism>
<feature type="domain" description="Endonuclease/exonuclease/phosphatase" evidence="1">
    <location>
        <begin position="30"/>
        <end position="158"/>
    </location>
</feature>
<dbReference type="Pfam" id="PF03372">
    <property type="entry name" value="Exo_endo_phos"/>
    <property type="match status" value="1"/>
</dbReference>
<gene>
    <name evidence="2" type="ORF">K2173_004447</name>
</gene>
<dbReference type="Proteomes" id="UP001159364">
    <property type="component" value="Linkage Group LG06"/>
</dbReference>
<evidence type="ECO:0000313" key="3">
    <source>
        <dbReference type="Proteomes" id="UP001159364"/>
    </source>
</evidence>
<dbReference type="AlphaFoldDB" id="A0AAV8T5M2"/>
<accession>A0AAV8T5M2</accession>